<evidence type="ECO:0000313" key="2">
    <source>
        <dbReference type="EMBL" id="AIM58713.1"/>
    </source>
</evidence>
<evidence type="ECO:0000256" key="1">
    <source>
        <dbReference type="SAM" id="Phobius"/>
    </source>
</evidence>
<sequence>MVLFVVFSVVLLMIALLLFIMEPYPLGMMLIFSCVGLCYGLSYYVSSLLSFLVFMSYVGGVMVLFLYVVSIHPNQKFNVSFKWHFLWISLFLTSFWLFGWYLNMSLGQSSLKSFHFVNVGNFTELYLLMGVILLVNLCVVCNICMKKTLPLRSV</sequence>
<geneLocation type="mitochondrion" evidence="2"/>
<dbReference type="CTD" id="4541"/>
<feature type="transmembrane region" description="Helical" evidence="1">
    <location>
        <begin position="48"/>
        <end position="69"/>
    </location>
</feature>
<gene>
    <name evidence="2" type="primary">ND6</name>
</gene>
<keyword evidence="1" id="KW-0472">Membrane</keyword>
<reference evidence="2" key="1">
    <citation type="journal article" date="2014" name="Mitochondrial DNA">
        <title>The F type mitochondrial genome of the scorched mussel: Brachidontes exustus, (Mytiloida, Mytilidae).</title>
        <authorList>
            <person name="Bennett K.F."/>
            <person name="Bailey A.W."/>
            <person name="Brambert D.J."/>
            <person name="Ferhati E.W."/>
            <person name="Karson C.A."/>
            <person name="Nafasat U."/>
            <person name="Wadleigh J.K."/>
            <person name="Wright A.H."/>
        </authorList>
    </citation>
    <scope>NUCLEOTIDE SEQUENCE</scope>
    <source>
        <tissue evidence="2">Muscle</tissue>
    </source>
</reference>
<feature type="transmembrane region" description="Helical" evidence="1">
    <location>
        <begin position="81"/>
        <end position="102"/>
    </location>
</feature>
<dbReference type="GeneID" id="20357291"/>
<protein>
    <submittedName>
        <fullName evidence="2">NADH dehydrogenase subunit 6</fullName>
    </submittedName>
</protein>
<name>A0A0U1XDE0_BRAEX</name>
<feature type="transmembrane region" description="Helical" evidence="1">
    <location>
        <begin position="125"/>
        <end position="145"/>
    </location>
</feature>
<proteinExistence type="predicted"/>
<dbReference type="AlphaFoldDB" id="A0A0U1XDE0"/>
<accession>A0A0U1XDE0</accession>
<dbReference type="EMBL" id="KM233636">
    <property type="protein sequence ID" value="AIM58713.1"/>
    <property type="molecule type" value="Genomic_DNA"/>
</dbReference>
<dbReference type="RefSeq" id="YP_009058845.1">
    <property type="nucleotide sequence ID" value="NC_024882.1"/>
</dbReference>
<keyword evidence="1" id="KW-1133">Transmembrane helix</keyword>
<keyword evidence="2" id="KW-0496">Mitochondrion</keyword>
<keyword evidence="1" id="KW-0812">Transmembrane</keyword>
<organism evidence="2">
    <name type="scientific">Brachidontes exustus</name>
    <name type="common">Scorched mussel</name>
    <name type="synonym">Mytilus exustus</name>
    <dbReference type="NCBI Taxonomy" id="40254"/>
    <lineage>
        <taxon>Eukaryota</taxon>
        <taxon>Metazoa</taxon>
        <taxon>Spiralia</taxon>
        <taxon>Lophotrochozoa</taxon>
        <taxon>Mollusca</taxon>
        <taxon>Bivalvia</taxon>
        <taxon>Autobranchia</taxon>
        <taxon>Pteriomorphia</taxon>
        <taxon>Mytilida</taxon>
        <taxon>Mytiloidea</taxon>
        <taxon>Mytilidae</taxon>
        <taxon>Brachidontinae</taxon>
        <taxon>Brachidontes</taxon>
    </lineage>
</organism>